<protein>
    <submittedName>
        <fullName evidence="2">Indole-3-acetic acid-induced protein ARG7</fullName>
    </submittedName>
</protein>
<sequence>MSSAMKKVEKIRQIVQLKQVVRRWKDLSLRRLHRPGAVGDYGGGPSGRPAPPGSLAVYVGPERRRFVIPTRFLNFPVFASLLKQAEEEFGFSSAGGLALPCGVEFFRHVLELLDNDEPRFKGLSLDRFLELAGPDAPDPSTCRDELGAADRCDGFSPLLTKTRV</sequence>
<dbReference type="AlphaFoldDB" id="A0A1D1YW66"/>
<proteinExistence type="inferred from homology"/>
<gene>
    <name evidence="2" type="primary">ARG7_0</name>
    <name evidence="2" type="ORF">g.4755</name>
</gene>
<name>A0A1D1YW66_9ARAE</name>
<reference evidence="2" key="1">
    <citation type="submission" date="2015-07" db="EMBL/GenBank/DDBJ databases">
        <title>Transcriptome Assembly of Anthurium amnicola.</title>
        <authorList>
            <person name="Suzuki J."/>
        </authorList>
    </citation>
    <scope>NUCLEOTIDE SEQUENCE</scope>
</reference>
<dbReference type="GO" id="GO:0009733">
    <property type="term" value="P:response to auxin"/>
    <property type="evidence" value="ECO:0007669"/>
    <property type="project" value="InterPro"/>
</dbReference>
<organism evidence="2">
    <name type="scientific">Anthurium amnicola</name>
    <dbReference type="NCBI Taxonomy" id="1678845"/>
    <lineage>
        <taxon>Eukaryota</taxon>
        <taxon>Viridiplantae</taxon>
        <taxon>Streptophyta</taxon>
        <taxon>Embryophyta</taxon>
        <taxon>Tracheophyta</taxon>
        <taxon>Spermatophyta</taxon>
        <taxon>Magnoliopsida</taxon>
        <taxon>Liliopsida</taxon>
        <taxon>Araceae</taxon>
        <taxon>Pothoideae</taxon>
        <taxon>Potheae</taxon>
        <taxon>Anthurium</taxon>
    </lineage>
</organism>
<comment type="similarity">
    <text evidence="1">Belongs to the ARG7 family.</text>
</comment>
<accession>A0A1D1YW66</accession>
<dbReference type="InterPro" id="IPR003676">
    <property type="entry name" value="SAUR_fam"/>
</dbReference>
<dbReference type="Pfam" id="PF02519">
    <property type="entry name" value="Auxin_inducible"/>
    <property type="match status" value="1"/>
</dbReference>
<dbReference type="EMBL" id="GDJX01009028">
    <property type="protein sequence ID" value="JAT58908.1"/>
    <property type="molecule type" value="Transcribed_RNA"/>
</dbReference>
<evidence type="ECO:0000256" key="1">
    <source>
        <dbReference type="ARBA" id="ARBA00006974"/>
    </source>
</evidence>
<dbReference type="PANTHER" id="PTHR31374">
    <property type="entry name" value="AUXIN-INDUCED PROTEIN-LIKE-RELATED"/>
    <property type="match status" value="1"/>
</dbReference>
<evidence type="ECO:0000313" key="2">
    <source>
        <dbReference type="EMBL" id="JAT58908.1"/>
    </source>
</evidence>
<dbReference type="PANTHER" id="PTHR31374:SF203">
    <property type="entry name" value="AUXIN-RESPONSIVE PROTEIN SAUR71-LIKE"/>
    <property type="match status" value="1"/>
</dbReference>